<evidence type="ECO:0000313" key="4">
    <source>
        <dbReference type="Proteomes" id="UP000317940"/>
    </source>
</evidence>
<name>A0A561T799_9ACTN</name>
<sequence length="128" mass="13864">MFKGPLTEEELDEPPPPCEVCAEPVKAEDAIDVEIDRHGAVPLYLLFCSEQHLREHLSQQPLPPPEPEPDPFDKSGSAAEEEGEPAAEEGEQGRLPGCVIAMLVLMGVMLLLPVLSSLGVPLWGQGHH</sequence>
<feature type="region of interest" description="Disordered" evidence="1">
    <location>
        <begin position="56"/>
        <end position="92"/>
    </location>
</feature>
<feature type="region of interest" description="Disordered" evidence="1">
    <location>
        <begin position="1"/>
        <end position="21"/>
    </location>
</feature>
<keyword evidence="4" id="KW-1185">Reference proteome</keyword>
<keyword evidence="2" id="KW-0472">Membrane</keyword>
<accession>A0A561T799</accession>
<dbReference type="RefSeq" id="WP_145910235.1">
    <property type="nucleotide sequence ID" value="NZ_BAAAMZ010000009.1"/>
</dbReference>
<protein>
    <submittedName>
        <fullName evidence="3">Uncharacterized protein</fullName>
    </submittedName>
</protein>
<proteinExistence type="predicted"/>
<dbReference type="Proteomes" id="UP000317940">
    <property type="component" value="Unassembled WGS sequence"/>
</dbReference>
<evidence type="ECO:0000256" key="1">
    <source>
        <dbReference type="SAM" id="MobiDB-lite"/>
    </source>
</evidence>
<keyword evidence="2" id="KW-0812">Transmembrane</keyword>
<evidence type="ECO:0000313" key="3">
    <source>
        <dbReference type="EMBL" id="TWF82986.1"/>
    </source>
</evidence>
<reference evidence="3 4" key="1">
    <citation type="submission" date="2019-06" db="EMBL/GenBank/DDBJ databases">
        <title>Sequencing the genomes of 1000 actinobacteria strains.</title>
        <authorList>
            <person name="Klenk H.-P."/>
        </authorList>
    </citation>
    <scope>NUCLEOTIDE SEQUENCE [LARGE SCALE GENOMIC DNA]</scope>
    <source>
        <strain evidence="3 4">DSM 44826</strain>
    </source>
</reference>
<keyword evidence="2" id="KW-1133">Transmembrane helix</keyword>
<feature type="transmembrane region" description="Helical" evidence="2">
    <location>
        <begin position="99"/>
        <end position="123"/>
    </location>
</feature>
<dbReference type="AlphaFoldDB" id="A0A561T799"/>
<dbReference type="EMBL" id="VIWT01000004">
    <property type="protein sequence ID" value="TWF82986.1"/>
    <property type="molecule type" value="Genomic_DNA"/>
</dbReference>
<comment type="caution">
    <text evidence="3">The sequence shown here is derived from an EMBL/GenBank/DDBJ whole genome shotgun (WGS) entry which is preliminary data.</text>
</comment>
<dbReference type="OrthoDB" id="10019327at2"/>
<evidence type="ECO:0000256" key="2">
    <source>
        <dbReference type="SAM" id="Phobius"/>
    </source>
</evidence>
<organism evidence="3 4">
    <name type="scientific">Kitasatospora viridis</name>
    <dbReference type="NCBI Taxonomy" id="281105"/>
    <lineage>
        <taxon>Bacteria</taxon>
        <taxon>Bacillati</taxon>
        <taxon>Actinomycetota</taxon>
        <taxon>Actinomycetes</taxon>
        <taxon>Kitasatosporales</taxon>
        <taxon>Streptomycetaceae</taxon>
        <taxon>Kitasatospora</taxon>
    </lineage>
</organism>
<gene>
    <name evidence="3" type="ORF">FHX73_14469</name>
</gene>
<feature type="compositionally biased region" description="Acidic residues" evidence="1">
    <location>
        <begin position="79"/>
        <end position="90"/>
    </location>
</feature>